<dbReference type="GO" id="GO:0004386">
    <property type="term" value="F:helicase activity"/>
    <property type="evidence" value="ECO:0007669"/>
    <property type="project" value="UniProtKB-KW"/>
</dbReference>
<keyword evidence="7" id="KW-0732">Signal</keyword>
<evidence type="ECO:0000259" key="8">
    <source>
        <dbReference type="Pfam" id="PF20684"/>
    </source>
</evidence>
<evidence type="ECO:0000256" key="2">
    <source>
        <dbReference type="ARBA" id="ARBA00022692"/>
    </source>
</evidence>
<evidence type="ECO:0000256" key="7">
    <source>
        <dbReference type="SAM" id="SignalP"/>
    </source>
</evidence>
<dbReference type="InterPro" id="IPR052337">
    <property type="entry name" value="SAT4-like"/>
</dbReference>
<feature type="chain" id="PRO_5045323875" evidence="7">
    <location>
        <begin position="22"/>
        <end position="148"/>
    </location>
</feature>
<evidence type="ECO:0000256" key="4">
    <source>
        <dbReference type="ARBA" id="ARBA00023136"/>
    </source>
</evidence>
<gene>
    <name evidence="9" type="primary">NAM7_2</name>
    <name evidence="9" type="ORF">SLS63_011726</name>
</gene>
<evidence type="ECO:0000313" key="9">
    <source>
        <dbReference type="EMBL" id="KAK7714536.1"/>
    </source>
</evidence>
<feature type="region of interest" description="Disordered" evidence="6">
    <location>
        <begin position="69"/>
        <end position="93"/>
    </location>
</feature>
<accession>A0ABR1NTC6</accession>
<evidence type="ECO:0000256" key="6">
    <source>
        <dbReference type="SAM" id="MobiDB-lite"/>
    </source>
</evidence>
<keyword evidence="2" id="KW-0812">Transmembrane</keyword>
<evidence type="ECO:0000256" key="5">
    <source>
        <dbReference type="ARBA" id="ARBA00038359"/>
    </source>
</evidence>
<reference evidence="9 10" key="1">
    <citation type="submission" date="2024-02" db="EMBL/GenBank/DDBJ databases">
        <title>De novo assembly and annotation of 12 fungi associated with fruit tree decline syndrome in Ontario, Canada.</title>
        <authorList>
            <person name="Sulman M."/>
            <person name="Ellouze W."/>
            <person name="Ilyukhin E."/>
        </authorList>
    </citation>
    <scope>NUCLEOTIDE SEQUENCE [LARGE SCALE GENOMIC DNA]</scope>
    <source>
        <strain evidence="9 10">M169</strain>
    </source>
</reference>
<comment type="subcellular location">
    <subcellularLocation>
        <location evidence="1">Membrane</location>
        <topology evidence="1">Multi-pass membrane protein</topology>
    </subcellularLocation>
</comment>
<keyword evidence="4" id="KW-0472">Membrane</keyword>
<evidence type="ECO:0000256" key="3">
    <source>
        <dbReference type="ARBA" id="ARBA00022989"/>
    </source>
</evidence>
<comment type="caution">
    <text evidence="9">The sequence shown here is derived from an EMBL/GenBank/DDBJ whole genome shotgun (WGS) entry which is preliminary data.</text>
</comment>
<organism evidence="9 10">
    <name type="scientific">Diaporthe eres</name>
    <name type="common">Phomopsis oblonga</name>
    <dbReference type="NCBI Taxonomy" id="83184"/>
    <lineage>
        <taxon>Eukaryota</taxon>
        <taxon>Fungi</taxon>
        <taxon>Dikarya</taxon>
        <taxon>Ascomycota</taxon>
        <taxon>Pezizomycotina</taxon>
        <taxon>Sordariomycetes</taxon>
        <taxon>Sordariomycetidae</taxon>
        <taxon>Diaporthales</taxon>
        <taxon>Diaporthaceae</taxon>
        <taxon>Diaporthe</taxon>
        <taxon>Diaporthe eres species complex</taxon>
    </lineage>
</organism>
<feature type="signal peptide" evidence="7">
    <location>
        <begin position="1"/>
        <end position="21"/>
    </location>
</feature>
<feature type="domain" description="Rhodopsin" evidence="8">
    <location>
        <begin position="1"/>
        <end position="59"/>
    </location>
</feature>
<comment type="similarity">
    <text evidence="5">Belongs to the SAT4 family.</text>
</comment>
<sequence length="148" mass="16555">MFSLGVLICVLSLLRVHWLATWDLTDLTYTETPGAIYSVLEPTLGVVNACLPTIRPAINKILGPNALNWSQRDPESKESSNKTTMQNRSRKYGASVKGNVTRDFERLEDEFPLNDVVVEGHPGTRFANGNDITVNREFRLDTSTQTMV</sequence>
<keyword evidence="9" id="KW-0547">Nucleotide-binding</keyword>
<name>A0ABR1NTC6_DIAER</name>
<keyword evidence="9" id="KW-0347">Helicase</keyword>
<dbReference type="Pfam" id="PF20684">
    <property type="entry name" value="Fung_rhodopsin"/>
    <property type="match status" value="1"/>
</dbReference>
<dbReference type="PANTHER" id="PTHR33048">
    <property type="entry name" value="PTH11-LIKE INTEGRAL MEMBRANE PROTEIN (AFU_ORTHOLOGUE AFUA_5G11245)"/>
    <property type="match status" value="1"/>
</dbReference>
<keyword evidence="9" id="KW-0378">Hydrolase</keyword>
<evidence type="ECO:0000313" key="10">
    <source>
        <dbReference type="Proteomes" id="UP001430848"/>
    </source>
</evidence>
<keyword evidence="3" id="KW-1133">Transmembrane helix</keyword>
<evidence type="ECO:0000256" key="1">
    <source>
        <dbReference type="ARBA" id="ARBA00004141"/>
    </source>
</evidence>
<dbReference type="PANTHER" id="PTHR33048:SF57">
    <property type="entry name" value="INTEGRAL MEMBRANE PROTEIN-RELATED"/>
    <property type="match status" value="1"/>
</dbReference>
<keyword evidence="10" id="KW-1185">Reference proteome</keyword>
<dbReference type="EMBL" id="JAKNSF020000116">
    <property type="protein sequence ID" value="KAK7714536.1"/>
    <property type="molecule type" value="Genomic_DNA"/>
</dbReference>
<dbReference type="Proteomes" id="UP001430848">
    <property type="component" value="Unassembled WGS sequence"/>
</dbReference>
<dbReference type="InterPro" id="IPR049326">
    <property type="entry name" value="Rhodopsin_dom_fungi"/>
</dbReference>
<keyword evidence="9" id="KW-0067">ATP-binding</keyword>
<proteinExistence type="inferred from homology"/>
<protein>
    <submittedName>
        <fullName evidence="9">ATP-dependent RNA helicase</fullName>
    </submittedName>
</protein>